<feature type="chain" id="PRO_5043797987" evidence="1">
    <location>
        <begin position="20"/>
        <end position="71"/>
    </location>
</feature>
<evidence type="ECO:0000256" key="1">
    <source>
        <dbReference type="SAM" id="SignalP"/>
    </source>
</evidence>
<keyword evidence="1" id="KW-0732">Signal</keyword>
<evidence type="ECO:0000313" key="3">
    <source>
        <dbReference type="Proteomes" id="UP001432322"/>
    </source>
</evidence>
<accession>A0AAV5VQ93</accession>
<dbReference type="AlphaFoldDB" id="A0AAV5VQ93"/>
<feature type="non-terminal residue" evidence="2">
    <location>
        <position position="1"/>
    </location>
</feature>
<comment type="caution">
    <text evidence="2">The sequence shown here is derived from an EMBL/GenBank/DDBJ whole genome shotgun (WGS) entry which is preliminary data.</text>
</comment>
<gene>
    <name evidence="2" type="ORF">PFISCL1PPCAC_11816</name>
</gene>
<proteinExistence type="predicted"/>
<keyword evidence="3" id="KW-1185">Reference proteome</keyword>
<feature type="signal peptide" evidence="1">
    <location>
        <begin position="1"/>
        <end position="19"/>
    </location>
</feature>
<name>A0AAV5VQ93_9BILA</name>
<evidence type="ECO:0000313" key="2">
    <source>
        <dbReference type="EMBL" id="GMT20519.1"/>
    </source>
</evidence>
<dbReference type="EMBL" id="BTSY01000003">
    <property type="protein sequence ID" value="GMT20519.1"/>
    <property type="molecule type" value="Genomic_DNA"/>
</dbReference>
<sequence>LLFSHLLLALICSLAVIAAKVELEKGAVAVRRHPKEVPFPSECCVFSDGVAETRMAVLPLLLFLAAAAAAR</sequence>
<reference evidence="2" key="1">
    <citation type="submission" date="2023-10" db="EMBL/GenBank/DDBJ databases">
        <title>Genome assembly of Pristionchus species.</title>
        <authorList>
            <person name="Yoshida K."/>
            <person name="Sommer R.J."/>
        </authorList>
    </citation>
    <scope>NUCLEOTIDE SEQUENCE</scope>
    <source>
        <strain evidence="2">RS5133</strain>
    </source>
</reference>
<protein>
    <submittedName>
        <fullName evidence="2">Uncharacterized protein</fullName>
    </submittedName>
</protein>
<dbReference type="Proteomes" id="UP001432322">
    <property type="component" value="Unassembled WGS sequence"/>
</dbReference>
<organism evidence="2 3">
    <name type="scientific">Pristionchus fissidentatus</name>
    <dbReference type="NCBI Taxonomy" id="1538716"/>
    <lineage>
        <taxon>Eukaryota</taxon>
        <taxon>Metazoa</taxon>
        <taxon>Ecdysozoa</taxon>
        <taxon>Nematoda</taxon>
        <taxon>Chromadorea</taxon>
        <taxon>Rhabditida</taxon>
        <taxon>Rhabditina</taxon>
        <taxon>Diplogasteromorpha</taxon>
        <taxon>Diplogasteroidea</taxon>
        <taxon>Neodiplogasteridae</taxon>
        <taxon>Pristionchus</taxon>
    </lineage>
</organism>